<proteinExistence type="predicted"/>
<dbReference type="Pfam" id="PF11918">
    <property type="entry name" value="Peptidase_S41_N"/>
    <property type="match status" value="1"/>
</dbReference>
<comment type="caution">
    <text evidence="2">The sequence shown here is derived from an EMBL/GenBank/DDBJ whole genome shotgun (WGS) entry which is preliminary data.</text>
</comment>
<sequence>MLLIQIISTSAIASAVDKHQLVNELKKHIEEFYVLQQNIPAIMSHLTHFTQSEDFTKAKSASELLPILNTRLQAFDKHLGVSHKPNTQDAMEAKKAPYESWFTQLERKNFGFNRIEILPGNVGVMAFWGFANVTQESKRKVHAIMTLLSDVDSLIIDLRENGGGDAAMVQQISSYFLDKKTHLNSFYSRDTDQTSEYWTVAIEGKKRPSLPIYILTSNATFSAAEEFAYNFKHLGRAIIIGENTKGGANPWRFVDIGDDIHVAMPVAMAINPITNTNWEGKGVQPDHSITADKALEYAYKKALEQLALTQKNPHEMSDIKSALKQPVLK</sequence>
<dbReference type="Gene3D" id="3.90.226.10">
    <property type="entry name" value="2-enoyl-CoA Hydratase, Chain A, domain 1"/>
    <property type="match status" value="1"/>
</dbReference>
<dbReference type="SMART" id="SM00245">
    <property type="entry name" value="TSPc"/>
    <property type="match status" value="1"/>
</dbReference>
<keyword evidence="3" id="KW-1185">Reference proteome</keyword>
<name>A0ABR9ELU5_9GAMM</name>
<gene>
    <name evidence="2" type="ORF">PAUR_b0778</name>
</gene>
<evidence type="ECO:0000313" key="2">
    <source>
        <dbReference type="EMBL" id="MBE0370698.1"/>
    </source>
</evidence>
<accession>A0ABR9ELU5</accession>
<dbReference type="Gene3D" id="3.30.750.44">
    <property type="match status" value="1"/>
</dbReference>
<feature type="domain" description="Tail specific protease" evidence="1">
    <location>
        <begin position="98"/>
        <end position="290"/>
    </location>
</feature>
<protein>
    <recommendedName>
        <fullName evidence="1">Tail specific protease domain-containing protein</fullName>
    </recommendedName>
</protein>
<evidence type="ECO:0000259" key="1">
    <source>
        <dbReference type="SMART" id="SM00245"/>
    </source>
</evidence>
<dbReference type="Pfam" id="PF03572">
    <property type="entry name" value="Peptidase_S41"/>
    <property type="match status" value="1"/>
</dbReference>
<dbReference type="SUPFAM" id="SSF52096">
    <property type="entry name" value="ClpP/crotonase"/>
    <property type="match status" value="1"/>
</dbReference>
<dbReference type="InterPro" id="IPR029045">
    <property type="entry name" value="ClpP/crotonase-like_dom_sf"/>
</dbReference>
<organism evidence="2 3">
    <name type="scientific">Pseudoalteromonas aurantia 208</name>
    <dbReference type="NCBI Taxonomy" id="1314867"/>
    <lineage>
        <taxon>Bacteria</taxon>
        <taxon>Pseudomonadati</taxon>
        <taxon>Pseudomonadota</taxon>
        <taxon>Gammaproteobacteria</taxon>
        <taxon>Alteromonadales</taxon>
        <taxon>Pseudoalteromonadaceae</taxon>
        <taxon>Pseudoalteromonas</taxon>
    </lineage>
</organism>
<dbReference type="CDD" id="cd07563">
    <property type="entry name" value="Peptidase_S41_IRBP"/>
    <property type="match status" value="1"/>
</dbReference>
<reference evidence="2 3" key="1">
    <citation type="submission" date="2015-03" db="EMBL/GenBank/DDBJ databases">
        <title>Genome sequence of Pseudoalteromonas aurantia.</title>
        <authorList>
            <person name="Xie B.-B."/>
            <person name="Rong J.-C."/>
            <person name="Qin Q.-L."/>
            <person name="Zhang Y.-Z."/>
        </authorList>
    </citation>
    <scope>NUCLEOTIDE SEQUENCE [LARGE SCALE GENOMIC DNA]</scope>
    <source>
        <strain evidence="2 3">208</strain>
    </source>
</reference>
<dbReference type="InterPro" id="IPR005151">
    <property type="entry name" value="Tail-specific_protease"/>
</dbReference>
<dbReference type="PANTHER" id="PTHR11261:SF3">
    <property type="entry name" value="RETINOL-BINDING PROTEIN 3"/>
    <property type="match status" value="1"/>
</dbReference>
<dbReference type="PANTHER" id="PTHR11261">
    <property type="entry name" value="INTERPHOTORECEPTOR RETINOID-BINDING PROTEIN"/>
    <property type="match status" value="1"/>
</dbReference>
<dbReference type="Proteomes" id="UP000615755">
    <property type="component" value="Unassembled WGS sequence"/>
</dbReference>
<dbReference type="EMBL" id="AQGV01000015">
    <property type="protein sequence ID" value="MBE0370698.1"/>
    <property type="molecule type" value="Genomic_DNA"/>
</dbReference>
<evidence type="ECO:0000313" key="3">
    <source>
        <dbReference type="Proteomes" id="UP000615755"/>
    </source>
</evidence>